<dbReference type="SUPFAM" id="SSF49265">
    <property type="entry name" value="Fibronectin type III"/>
    <property type="match status" value="1"/>
</dbReference>
<feature type="compositionally biased region" description="Low complexity" evidence="1">
    <location>
        <begin position="432"/>
        <end position="444"/>
    </location>
</feature>
<feature type="region of interest" description="Disordered" evidence="1">
    <location>
        <begin position="432"/>
        <end position="457"/>
    </location>
</feature>
<evidence type="ECO:0000313" key="3">
    <source>
        <dbReference type="EMBL" id="AQS38170.1"/>
    </source>
</evidence>
<dbReference type="EMBL" id="CP014782">
    <property type="protein sequence ID" value="AQS38170.1"/>
    <property type="molecule type" value="Genomic_DNA"/>
</dbReference>
<organism evidence="3 4">
    <name type="scientific">Shewanella psychrophila</name>
    <dbReference type="NCBI Taxonomy" id="225848"/>
    <lineage>
        <taxon>Bacteria</taxon>
        <taxon>Pseudomonadati</taxon>
        <taxon>Pseudomonadota</taxon>
        <taxon>Gammaproteobacteria</taxon>
        <taxon>Alteromonadales</taxon>
        <taxon>Shewanellaceae</taxon>
        <taxon>Shewanella</taxon>
    </lineage>
</organism>
<dbReference type="KEGG" id="spsw:Sps_03023"/>
<gene>
    <name evidence="3" type="ORF">Sps_03023</name>
</gene>
<name>A0A1S6HRL6_9GAMM</name>
<sequence length="457" mass="50088">MTRQWIALFLFFFISFNVSSETFEQAYAPISVGDITIFIPIDRQPALPPSLSIKASGNQYLLEWNADGGAARYKVEHLVNGAWALLSDSISTNSYQTSINNGPNFRVSACDRYGCSDWRTVNNIVSGELMISQFSKSADAVSQGSQVALSWNVSSAVKIEITSNKGHRYTTYVGQGQKAFTINQFTQFTLKATSFGKSYSQKLIVSPTAVIPDFRATPKQDTYTQPLLELVKSNNQKMLPIERALLSTRLIDGSDLNIIPQQDNKLSRVSNDGVVIWTLVLDGLVANQPVLKRDTNELFFSMSSLDGTGRLCKVDINGDSIACFTKKPGSTENLLGIVAAPLLLEDRLFAFDTRGALYEVSSLNFTADSYRALGSVPLLQGDAILTTPAIDKTSAGFIIRTKKEQIIALNIPSSPNLVNRMMKKTMSLFSSSSASDAESPSSLEVQWTKSLTQEEGK</sequence>
<feature type="chain" id="PRO_5012571486" description="Fibronectin type-III domain-containing protein" evidence="2">
    <location>
        <begin position="21"/>
        <end position="457"/>
    </location>
</feature>
<accession>A0A1S6HRL6</accession>
<evidence type="ECO:0000313" key="4">
    <source>
        <dbReference type="Proteomes" id="UP000189545"/>
    </source>
</evidence>
<evidence type="ECO:0008006" key="5">
    <source>
        <dbReference type="Google" id="ProtNLM"/>
    </source>
</evidence>
<protein>
    <recommendedName>
        <fullName evidence="5">Fibronectin type-III domain-containing protein</fullName>
    </recommendedName>
</protein>
<dbReference type="Gene3D" id="2.60.40.10">
    <property type="entry name" value="Immunoglobulins"/>
    <property type="match status" value="1"/>
</dbReference>
<dbReference type="OrthoDB" id="6309680at2"/>
<dbReference type="InterPro" id="IPR036116">
    <property type="entry name" value="FN3_sf"/>
</dbReference>
<dbReference type="AlphaFoldDB" id="A0A1S6HRL6"/>
<evidence type="ECO:0000256" key="2">
    <source>
        <dbReference type="SAM" id="SignalP"/>
    </source>
</evidence>
<keyword evidence="4" id="KW-1185">Reference proteome</keyword>
<feature type="signal peptide" evidence="2">
    <location>
        <begin position="1"/>
        <end position="20"/>
    </location>
</feature>
<proteinExistence type="predicted"/>
<evidence type="ECO:0000256" key="1">
    <source>
        <dbReference type="SAM" id="MobiDB-lite"/>
    </source>
</evidence>
<dbReference type="STRING" id="225848.Sps_03023"/>
<dbReference type="Proteomes" id="UP000189545">
    <property type="component" value="Chromosome"/>
</dbReference>
<keyword evidence="2" id="KW-0732">Signal</keyword>
<reference evidence="3 4" key="1">
    <citation type="submission" date="2016-03" db="EMBL/GenBank/DDBJ databases">
        <title>Complete genome sequence of Shewanella psychrophila WP2, a deep sea bacterium isolated from west Pacific sediment.</title>
        <authorList>
            <person name="Xu G."/>
            <person name="Jian H."/>
        </authorList>
    </citation>
    <scope>NUCLEOTIDE SEQUENCE [LARGE SCALE GENOMIC DNA]</scope>
    <source>
        <strain evidence="3 4">WP2</strain>
    </source>
</reference>
<dbReference type="InterPro" id="IPR013783">
    <property type="entry name" value="Ig-like_fold"/>
</dbReference>
<dbReference type="RefSeq" id="WP_149027284.1">
    <property type="nucleotide sequence ID" value="NZ_CP014782.1"/>
</dbReference>